<accession>A0A6J6D4U3</accession>
<evidence type="ECO:0000313" key="1">
    <source>
        <dbReference type="EMBL" id="CAB4558940.1"/>
    </source>
</evidence>
<reference evidence="1" key="1">
    <citation type="submission" date="2020-05" db="EMBL/GenBank/DDBJ databases">
        <authorList>
            <person name="Chiriac C."/>
            <person name="Salcher M."/>
            <person name="Ghai R."/>
            <person name="Kavagutti S V."/>
        </authorList>
    </citation>
    <scope>NUCLEOTIDE SEQUENCE</scope>
</reference>
<organism evidence="1">
    <name type="scientific">freshwater metagenome</name>
    <dbReference type="NCBI Taxonomy" id="449393"/>
    <lineage>
        <taxon>unclassified sequences</taxon>
        <taxon>metagenomes</taxon>
        <taxon>ecological metagenomes</taxon>
    </lineage>
</organism>
<proteinExistence type="predicted"/>
<dbReference type="AlphaFoldDB" id="A0A6J6D4U3"/>
<gene>
    <name evidence="1" type="ORF">UFOPK1493_01625</name>
</gene>
<protein>
    <submittedName>
        <fullName evidence="1">Unannotated protein</fullName>
    </submittedName>
</protein>
<sequence length="51" mass="5574">MTHDVIEQVRGRRPGFGAVAIGADIEVLHADADFETLARHADLRTHPASPR</sequence>
<name>A0A6J6D4U3_9ZZZZ</name>
<dbReference type="EMBL" id="CAEZSR010000052">
    <property type="protein sequence ID" value="CAB4558940.1"/>
    <property type="molecule type" value="Genomic_DNA"/>
</dbReference>